<reference evidence="2 3" key="1">
    <citation type="submission" date="2014-07" db="EMBL/GenBank/DDBJ databases">
        <title>Whole Genome Sequence of the Amycolatopsis methanolica 239.</title>
        <authorList>
            <person name="Tang B."/>
        </authorList>
    </citation>
    <scope>NUCLEOTIDE SEQUENCE [LARGE SCALE GENOMIC DNA]</scope>
    <source>
        <strain evidence="2 3">239</strain>
    </source>
</reference>
<dbReference type="KEGG" id="amq:AMETH_2225"/>
<dbReference type="eggNOG" id="COG0789">
    <property type="taxonomic scope" value="Bacteria"/>
</dbReference>
<name>A0A076MX90_AMYME</name>
<accession>A0A076MX90</accession>
<dbReference type="HOGENOM" id="CLU_2366694_0_0_11"/>
<dbReference type="InterPro" id="IPR015358">
    <property type="entry name" value="Tscrpt_reg_MerR_DNA-bd"/>
</dbReference>
<keyword evidence="3" id="KW-1185">Reference proteome</keyword>
<organism evidence="2 3">
    <name type="scientific">Amycolatopsis methanolica 239</name>
    <dbReference type="NCBI Taxonomy" id="1068978"/>
    <lineage>
        <taxon>Bacteria</taxon>
        <taxon>Bacillati</taxon>
        <taxon>Actinomycetota</taxon>
        <taxon>Actinomycetes</taxon>
        <taxon>Pseudonocardiales</taxon>
        <taxon>Pseudonocardiaceae</taxon>
        <taxon>Amycolatopsis</taxon>
        <taxon>Amycolatopsis methanolica group</taxon>
    </lineage>
</organism>
<dbReference type="Gene3D" id="1.10.1660.10">
    <property type="match status" value="1"/>
</dbReference>
<proteinExistence type="predicted"/>
<gene>
    <name evidence="2" type="ORF">AMETH_2225</name>
</gene>
<feature type="domain" description="Transcription regulator MerR DNA binding" evidence="1">
    <location>
        <begin position="10"/>
        <end position="64"/>
    </location>
</feature>
<dbReference type="Pfam" id="PF09278">
    <property type="entry name" value="MerR-DNA-bind"/>
    <property type="match status" value="1"/>
</dbReference>
<evidence type="ECO:0000313" key="2">
    <source>
        <dbReference type="EMBL" id="AIJ22317.1"/>
    </source>
</evidence>
<sequence>MLETIEALGCLRSTGMSLADMRVYLRHLDGGDPAEQRDLFARNVERLDAEIARLRVRRDYLRRLKAGLWDARDRGDAAAEERAVDEIRGLLPRLK</sequence>
<evidence type="ECO:0000259" key="1">
    <source>
        <dbReference type="Pfam" id="PF09278"/>
    </source>
</evidence>
<dbReference type="InterPro" id="IPR009061">
    <property type="entry name" value="DNA-bd_dom_put_sf"/>
</dbReference>
<evidence type="ECO:0000313" key="3">
    <source>
        <dbReference type="Proteomes" id="UP000062973"/>
    </source>
</evidence>
<dbReference type="SUPFAM" id="SSF46955">
    <property type="entry name" value="Putative DNA-binding domain"/>
    <property type="match status" value="1"/>
</dbReference>
<dbReference type="Proteomes" id="UP000062973">
    <property type="component" value="Chromosome"/>
</dbReference>
<dbReference type="STRING" id="1068978.AMETH_2225"/>
<dbReference type="EMBL" id="CP009110">
    <property type="protein sequence ID" value="AIJ22317.1"/>
    <property type="molecule type" value="Genomic_DNA"/>
</dbReference>
<protein>
    <submittedName>
        <fullName evidence="2">Resistance related regulator</fullName>
    </submittedName>
</protein>
<dbReference type="AlphaFoldDB" id="A0A076MX90"/>
<dbReference type="PATRIC" id="fig|1068978.7.peg.2367"/>